<dbReference type="GO" id="GO:0005886">
    <property type="term" value="C:plasma membrane"/>
    <property type="evidence" value="ECO:0007669"/>
    <property type="project" value="UniProtKB-SubCell"/>
</dbReference>
<sequence>MEESREHMAEDLGSGSWHSRRDTENDFVLFSNFVAEDGRPTDRHRRKRTGRRKSTREWKPFKLFFGDLMSWLSFDGNPQGGETGSGPPHVSGLLCVLAPTDPHPPSVSGMSQVSSTNSLELVKEQWSGYKNQCLNYHNATPSTTGLVCNRTFDLYACWPDGLPGTTVNVSCPWFLPWYRKVQQGLVYRFCNEEGHWAKKNTSECEDDPGEQQYGRILSQLRVMYTVGYSLSLGALLLALGILITFRYDVHDREETKGRGGKRERKKKKERNYTIKGVKDNEKRGKRTKKRGKEGKEKGNRERWE</sequence>
<dbReference type="PROSITE" id="PS00649">
    <property type="entry name" value="G_PROTEIN_RECEP_F2_1"/>
    <property type="match status" value="1"/>
</dbReference>
<feature type="compositionally biased region" description="Basic and acidic residues" evidence="8">
    <location>
        <begin position="1"/>
        <end position="10"/>
    </location>
</feature>
<feature type="transmembrane region" description="Helical" evidence="9">
    <location>
        <begin position="222"/>
        <end position="245"/>
    </location>
</feature>
<keyword evidence="12" id="KW-1185">Reference proteome</keyword>
<evidence type="ECO:0000256" key="1">
    <source>
        <dbReference type="ARBA" id="ARBA00004651"/>
    </source>
</evidence>
<feature type="compositionally biased region" description="Basic residues" evidence="8">
    <location>
        <begin position="283"/>
        <end position="292"/>
    </location>
</feature>
<evidence type="ECO:0000256" key="3">
    <source>
        <dbReference type="ARBA" id="ARBA00022475"/>
    </source>
</evidence>
<dbReference type="InterPro" id="IPR000832">
    <property type="entry name" value="GPCR_2_secretin-like"/>
</dbReference>
<dbReference type="InterPro" id="IPR001879">
    <property type="entry name" value="GPCR_2_extracellular_dom"/>
</dbReference>
<dbReference type="AlphaFoldDB" id="A0A4Z2I0Z0"/>
<evidence type="ECO:0000256" key="7">
    <source>
        <dbReference type="ARBA" id="ARBA00023180"/>
    </source>
</evidence>
<evidence type="ECO:0000256" key="4">
    <source>
        <dbReference type="ARBA" id="ARBA00022692"/>
    </source>
</evidence>
<keyword evidence="5 9" id="KW-1133">Transmembrane helix</keyword>
<accession>A0A4Z2I0Z0</accession>
<dbReference type="EMBL" id="SRLO01000156">
    <property type="protein sequence ID" value="TNN70944.1"/>
    <property type="molecule type" value="Genomic_DNA"/>
</dbReference>
<dbReference type="SMART" id="SM00008">
    <property type="entry name" value="HormR"/>
    <property type="match status" value="1"/>
</dbReference>
<dbReference type="Proteomes" id="UP000314294">
    <property type="component" value="Unassembled WGS sequence"/>
</dbReference>
<name>A0A4Z2I0Z0_9TELE</name>
<keyword evidence="6 9" id="KW-0472">Membrane</keyword>
<dbReference type="PROSITE" id="PS50227">
    <property type="entry name" value="G_PROTEIN_RECEP_F2_3"/>
    <property type="match status" value="1"/>
</dbReference>
<evidence type="ECO:0000313" key="11">
    <source>
        <dbReference type="EMBL" id="TNN70944.1"/>
    </source>
</evidence>
<feature type="region of interest" description="Disordered" evidence="8">
    <location>
        <begin position="254"/>
        <end position="304"/>
    </location>
</feature>
<evidence type="ECO:0000313" key="12">
    <source>
        <dbReference type="Proteomes" id="UP000314294"/>
    </source>
</evidence>
<comment type="caution">
    <text evidence="11">The sequence shown here is derived from an EMBL/GenBank/DDBJ whole genome shotgun (WGS) entry which is preliminary data.</text>
</comment>
<comment type="subcellular location">
    <subcellularLocation>
        <location evidence="1">Cell membrane</location>
        <topology evidence="1">Multi-pass membrane protein</topology>
    </subcellularLocation>
</comment>
<dbReference type="PANTHER" id="PTHR45620">
    <property type="entry name" value="PDF RECEPTOR-LIKE PROTEIN-RELATED"/>
    <property type="match status" value="1"/>
</dbReference>
<evidence type="ECO:0000256" key="5">
    <source>
        <dbReference type="ARBA" id="ARBA00022989"/>
    </source>
</evidence>
<feature type="compositionally biased region" description="Basic and acidic residues" evidence="8">
    <location>
        <begin position="270"/>
        <end position="282"/>
    </location>
</feature>
<dbReference type="Gene3D" id="4.10.1240.10">
    <property type="entry name" value="GPCR, family 2, extracellular hormone receptor domain"/>
    <property type="match status" value="1"/>
</dbReference>
<feature type="domain" description="G-protein coupled receptors family 2 profile 1" evidence="10">
    <location>
        <begin position="132"/>
        <end position="208"/>
    </location>
</feature>
<evidence type="ECO:0000256" key="2">
    <source>
        <dbReference type="ARBA" id="ARBA00005314"/>
    </source>
</evidence>
<keyword evidence="3" id="KW-1003">Cell membrane</keyword>
<dbReference type="GO" id="GO:0007189">
    <property type="term" value="P:adenylate cyclase-activating G protein-coupled receptor signaling pathway"/>
    <property type="evidence" value="ECO:0007669"/>
    <property type="project" value="TreeGrafter"/>
</dbReference>
<keyword evidence="7" id="KW-0325">Glycoprotein</keyword>
<keyword evidence="4 9" id="KW-0812">Transmembrane</keyword>
<keyword evidence="11" id="KW-0675">Receptor</keyword>
<protein>
    <submittedName>
        <fullName evidence="11">Glucagon-like peptide 1 receptor</fullName>
    </submittedName>
</protein>
<dbReference type="SUPFAM" id="SSF111418">
    <property type="entry name" value="Hormone receptor domain"/>
    <property type="match status" value="1"/>
</dbReference>
<reference evidence="11 12" key="1">
    <citation type="submission" date="2019-03" db="EMBL/GenBank/DDBJ databases">
        <title>First draft genome of Liparis tanakae, snailfish: a comprehensive survey of snailfish specific genes.</title>
        <authorList>
            <person name="Kim W."/>
            <person name="Song I."/>
            <person name="Jeong J.-H."/>
            <person name="Kim D."/>
            <person name="Kim S."/>
            <person name="Ryu S."/>
            <person name="Song J.Y."/>
            <person name="Lee S.K."/>
        </authorList>
    </citation>
    <scope>NUCLEOTIDE SEQUENCE [LARGE SCALE GENOMIC DNA]</scope>
    <source>
        <tissue evidence="11">Muscle</tissue>
    </source>
</reference>
<organism evidence="11 12">
    <name type="scientific">Liparis tanakae</name>
    <name type="common">Tanaka's snailfish</name>
    <dbReference type="NCBI Taxonomy" id="230148"/>
    <lineage>
        <taxon>Eukaryota</taxon>
        <taxon>Metazoa</taxon>
        <taxon>Chordata</taxon>
        <taxon>Craniata</taxon>
        <taxon>Vertebrata</taxon>
        <taxon>Euteleostomi</taxon>
        <taxon>Actinopterygii</taxon>
        <taxon>Neopterygii</taxon>
        <taxon>Teleostei</taxon>
        <taxon>Neoteleostei</taxon>
        <taxon>Acanthomorphata</taxon>
        <taxon>Eupercaria</taxon>
        <taxon>Perciformes</taxon>
        <taxon>Cottioidei</taxon>
        <taxon>Cottales</taxon>
        <taxon>Liparidae</taxon>
        <taxon>Liparis</taxon>
    </lineage>
</organism>
<dbReference type="InterPro" id="IPR036445">
    <property type="entry name" value="GPCR_2_extracell_dom_sf"/>
</dbReference>
<dbReference type="Pfam" id="PF02793">
    <property type="entry name" value="HRM"/>
    <property type="match status" value="1"/>
</dbReference>
<dbReference type="GO" id="GO:0004967">
    <property type="term" value="F:glucagon receptor activity"/>
    <property type="evidence" value="ECO:0007669"/>
    <property type="project" value="TreeGrafter"/>
</dbReference>
<evidence type="ECO:0000256" key="8">
    <source>
        <dbReference type="SAM" id="MobiDB-lite"/>
    </source>
</evidence>
<comment type="similarity">
    <text evidence="2">Belongs to the G-protein coupled receptor 2 family.</text>
</comment>
<dbReference type="InterPro" id="IPR050332">
    <property type="entry name" value="GPCR_2"/>
</dbReference>
<proteinExistence type="inferred from homology"/>
<evidence type="ECO:0000259" key="10">
    <source>
        <dbReference type="PROSITE" id="PS50227"/>
    </source>
</evidence>
<dbReference type="GO" id="GO:0017046">
    <property type="term" value="F:peptide hormone binding"/>
    <property type="evidence" value="ECO:0007669"/>
    <property type="project" value="TreeGrafter"/>
</dbReference>
<dbReference type="InterPro" id="IPR017983">
    <property type="entry name" value="GPCR_2_secretin-like_CS"/>
</dbReference>
<evidence type="ECO:0000256" key="6">
    <source>
        <dbReference type="ARBA" id="ARBA00023136"/>
    </source>
</evidence>
<dbReference type="PANTHER" id="PTHR45620:SF29">
    <property type="entry name" value="GLUCAGON RECEPTOR"/>
    <property type="match status" value="1"/>
</dbReference>
<evidence type="ECO:0000256" key="9">
    <source>
        <dbReference type="SAM" id="Phobius"/>
    </source>
</evidence>
<feature type="region of interest" description="Disordered" evidence="8">
    <location>
        <begin position="1"/>
        <end position="20"/>
    </location>
</feature>
<feature type="compositionally biased region" description="Basic and acidic residues" evidence="8">
    <location>
        <begin position="293"/>
        <end position="304"/>
    </location>
</feature>
<gene>
    <name evidence="11" type="primary">Glp1r_1</name>
    <name evidence="11" type="ORF">EYF80_018760</name>
</gene>
<feature type="compositionally biased region" description="Basic residues" evidence="8">
    <location>
        <begin position="258"/>
        <end position="269"/>
    </location>
</feature>
<dbReference type="Pfam" id="PF00002">
    <property type="entry name" value="7tm_2"/>
    <property type="match status" value="1"/>
</dbReference>
<dbReference type="OrthoDB" id="5967113at2759"/>